<dbReference type="Gene3D" id="1.10.10.60">
    <property type="entry name" value="Homeodomain-like"/>
    <property type="match status" value="1"/>
</dbReference>
<keyword evidence="3" id="KW-0804">Transcription</keyword>
<keyword evidence="2" id="KW-0238">DNA-binding</keyword>
<sequence>MPASIHPPHFDAACEPGPDWAVQRSQRTDTVAGDDVGRPLDGLLASRAWLEVPRYAGRIALASTRITLMASGRLLMDHRSGRQQASPGEVLLVRRCETYRVHADSLSGHVINLDVQPAYLRDLGLSEDDIALALTNSPGASLVLLRLFRESRTNVQHLPWEARAMLAQWLASSQRIAAQSRTHWAARLRGFLAEHWNERCPLKLLGEIAECHPVTIARYFPIHFGYTQLEYVRLLKTEQAVCQLLRTGHSVTDVAHRCGFSDHSHLTRTLRQLTGLTPVELRRLGSPAA</sequence>
<dbReference type="SUPFAM" id="SSF46689">
    <property type="entry name" value="Homeodomain-like"/>
    <property type="match status" value="1"/>
</dbReference>
<gene>
    <name evidence="5" type="ORF">HBF25_00235</name>
</gene>
<keyword evidence="1" id="KW-0805">Transcription regulation</keyword>
<dbReference type="PANTHER" id="PTHR46796">
    <property type="entry name" value="HTH-TYPE TRANSCRIPTIONAL ACTIVATOR RHAS-RELATED"/>
    <property type="match status" value="1"/>
</dbReference>
<dbReference type="AlphaFoldDB" id="A0A7X5ZGQ1"/>
<dbReference type="PROSITE" id="PS01124">
    <property type="entry name" value="HTH_ARAC_FAMILY_2"/>
    <property type="match status" value="1"/>
</dbReference>
<accession>A0A7X5ZGQ1</accession>
<feature type="domain" description="HTH araC/xylS-type" evidence="4">
    <location>
        <begin position="186"/>
        <end position="284"/>
    </location>
</feature>
<dbReference type="PANTHER" id="PTHR46796:SF12">
    <property type="entry name" value="HTH-TYPE DNA-BINDING TRANSCRIPTIONAL ACTIVATOR EUTR"/>
    <property type="match status" value="1"/>
</dbReference>
<dbReference type="InterPro" id="IPR009057">
    <property type="entry name" value="Homeodomain-like_sf"/>
</dbReference>
<dbReference type="SMART" id="SM00342">
    <property type="entry name" value="HTH_ARAC"/>
    <property type="match status" value="1"/>
</dbReference>
<dbReference type="Proteomes" id="UP000490980">
    <property type="component" value="Unassembled WGS sequence"/>
</dbReference>
<dbReference type="InterPro" id="IPR018060">
    <property type="entry name" value="HTH_AraC"/>
</dbReference>
<evidence type="ECO:0000313" key="6">
    <source>
        <dbReference type="Proteomes" id="UP000490980"/>
    </source>
</evidence>
<comment type="caution">
    <text evidence="5">The sequence shown here is derived from an EMBL/GenBank/DDBJ whole genome shotgun (WGS) entry which is preliminary data.</text>
</comment>
<dbReference type="EMBL" id="JAARLZ010000001">
    <property type="protein sequence ID" value="NII04805.1"/>
    <property type="molecule type" value="Genomic_DNA"/>
</dbReference>
<dbReference type="Pfam" id="PF12833">
    <property type="entry name" value="HTH_18"/>
    <property type="match status" value="1"/>
</dbReference>
<evidence type="ECO:0000256" key="2">
    <source>
        <dbReference type="ARBA" id="ARBA00023125"/>
    </source>
</evidence>
<evidence type="ECO:0000256" key="3">
    <source>
        <dbReference type="ARBA" id="ARBA00023163"/>
    </source>
</evidence>
<dbReference type="InterPro" id="IPR050204">
    <property type="entry name" value="AraC_XylS_family_regulators"/>
</dbReference>
<evidence type="ECO:0000313" key="5">
    <source>
        <dbReference type="EMBL" id="NII04805.1"/>
    </source>
</evidence>
<evidence type="ECO:0000256" key="1">
    <source>
        <dbReference type="ARBA" id="ARBA00023015"/>
    </source>
</evidence>
<dbReference type="GO" id="GO:0043565">
    <property type="term" value="F:sequence-specific DNA binding"/>
    <property type="evidence" value="ECO:0007669"/>
    <property type="project" value="InterPro"/>
</dbReference>
<keyword evidence="6" id="KW-1185">Reference proteome</keyword>
<evidence type="ECO:0000259" key="4">
    <source>
        <dbReference type="PROSITE" id="PS01124"/>
    </source>
</evidence>
<dbReference type="RefSeq" id="WP_166945440.1">
    <property type="nucleotide sequence ID" value="NZ_JAARLZ010000001.1"/>
</dbReference>
<organism evidence="5 6">
    <name type="scientific">Luteibacter anthropi</name>
    <dbReference type="NCBI Taxonomy" id="564369"/>
    <lineage>
        <taxon>Bacteria</taxon>
        <taxon>Pseudomonadati</taxon>
        <taxon>Pseudomonadota</taxon>
        <taxon>Gammaproteobacteria</taxon>
        <taxon>Lysobacterales</taxon>
        <taxon>Rhodanobacteraceae</taxon>
        <taxon>Luteibacter</taxon>
    </lineage>
</organism>
<dbReference type="GO" id="GO:0003700">
    <property type="term" value="F:DNA-binding transcription factor activity"/>
    <property type="evidence" value="ECO:0007669"/>
    <property type="project" value="InterPro"/>
</dbReference>
<protein>
    <submittedName>
        <fullName evidence="5">Helix-turn-helix transcriptional regulator</fullName>
    </submittedName>
</protein>
<reference evidence="5 6" key="1">
    <citation type="submission" date="2020-03" db="EMBL/GenBank/DDBJ databases">
        <authorList>
            <person name="Lai Q."/>
        </authorList>
    </citation>
    <scope>NUCLEOTIDE SEQUENCE [LARGE SCALE GENOMIC DNA]</scope>
    <source>
        <strain evidence="5 6">CCUG 25036</strain>
    </source>
</reference>
<proteinExistence type="predicted"/>
<name>A0A7X5ZGQ1_9GAMM</name>